<protein>
    <submittedName>
        <fullName evidence="1">Uncharacterized protein</fullName>
    </submittedName>
</protein>
<name>A0A4U5LUI1_STECR</name>
<evidence type="ECO:0000313" key="2">
    <source>
        <dbReference type="Proteomes" id="UP000298663"/>
    </source>
</evidence>
<sequence>MDFVKTRNGQNRSLKSDTFLKLEFSKVHTNHAKKEPKTMLFIPDSDISSRTNIAWPIGDRRAIGICSRKRSATRSFHGICIRRISLKNASSSTGQCRSESTAKP</sequence>
<accession>A0A4U5LUI1</accession>
<keyword evidence="2" id="KW-1185">Reference proteome</keyword>
<organism evidence="1 2">
    <name type="scientific">Steinernema carpocapsae</name>
    <name type="common">Entomopathogenic nematode</name>
    <dbReference type="NCBI Taxonomy" id="34508"/>
    <lineage>
        <taxon>Eukaryota</taxon>
        <taxon>Metazoa</taxon>
        <taxon>Ecdysozoa</taxon>
        <taxon>Nematoda</taxon>
        <taxon>Chromadorea</taxon>
        <taxon>Rhabditida</taxon>
        <taxon>Tylenchina</taxon>
        <taxon>Panagrolaimomorpha</taxon>
        <taxon>Strongyloidoidea</taxon>
        <taxon>Steinernematidae</taxon>
        <taxon>Steinernema</taxon>
    </lineage>
</organism>
<reference evidence="1 2" key="1">
    <citation type="journal article" date="2015" name="Genome Biol.">
        <title>Comparative genomics of Steinernema reveals deeply conserved gene regulatory networks.</title>
        <authorList>
            <person name="Dillman A.R."/>
            <person name="Macchietto M."/>
            <person name="Porter C.F."/>
            <person name="Rogers A."/>
            <person name="Williams B."/>
            <person name="Antoshechkin I."/>
            <person name="Lee M.M."/>
            <person name="Goodwin Z."/>
            <person name="Lu X."/>
            <person name="Lewis E.E."/>
            <person name="Goodrich-Blair H."/>
            <person name="Stock S.P."/>
            <person name="Adams B.J."/>
            <person name="Sternberg P.W."/>
            <person name="Mortazavi A."/>
        </authorList>
    </citation>
    <scope>NUCLEOTIDE SEQUENCE [LARGE SCALE GENOMIC DNA]</scope>
    <source>
        <strain evidence="1 2">ALL</strain>
    </source>
</reference>
<dbReference type="Proteomes" id="UP000298663">
    <property type="component" value="Unassembled WGS sequence"/>
</dbReference>
<comment type="caution">
    <text evidence="1">The sequence shown here is derived from an EMBL/GenBank/DDBJ whole genome shotgun (WGS) entry which is preliminary data.</text>
</comment>
<gene>
    <name evidence="1" type="ORF">L596_029397</name>
</gene>
<dbReference type="AlphaFoldDB" id="A0A4U5LUI1"/>
<reference evidence="1 2" key="2">
    <citation type="journal article" date="2019" name="G3 (Bethesda)">
        <title>Hybrid Assembly of the Genome of the Entomopathogenic Nematode Steinernema carpocapsae Identifies the X-Chromosome.</title>
        <authorList>
            <person name="Serra L."/>
            <person name="Macchietto M."/>
            <person name="Macias-Munoz A."/>
            <person name="McGill C.J."/>
            <person name="Rodriguez I.M."/>
            <person name="Rodriguez B."/>
            <person name="Murad R."/>
            <person name="Mortazavi A."/>
        </authorList>
    </citation>
    <scope>NUCLEOTIDE SEQUENCE [LARGE SCALE GENOMIC DNA]</scope>
    <source>
        <strain evidence="1 2">ALL</strain>
    </source>
</reference>
<proteinExistence type="predicted"/>
<dbReference type="EMBL" id="AZBU02000012">
    <property type="protein sequence ID" value="TKR59770.1"/>
    <property type="molecule type" value="Genomic_DNA"/>
</dbReference>
<evidence type="ECO:0000313" key="1">
    <source>
        <dbReference type="EMBL" id="TKR59770.1"/>
    </source>
</evidence>